<evidence type="ECO:0000313" key="3">
    <source>
        <dbReference type="Proteomes" id="UP000075613"/>
    </source>
</evidence>
<protein>
    <submittedName>
        <fullName evidence="2">Uncharacterized protein</fullName>
    </submittedName>
</protein>
<evidence type="ECO:0000313" key="2">
    <source>
        <dbReference type="EMBL" id="KXU90389.1"/>
    </source>
</evidence>
<feature type="transmembrane region" description="Helical" evidence="1">
    <location>
        <begin position="46"/>
        <end position="67"/>
    </location>
</feature>
<feature type="transmembrane region" description="Helical" evidence="1">
    <location>
        <begin position="79"/>
        <end position="99"/>
    </location>
</feature>
<proteinExistence type="predicted"/>
<dbReference type="AlphaFoldDB" id="A0A149PZE7"/>
<comment type="caution">
    <text evidence="2">The sequence shown here is derived from an EMBL/GenBank/DDBJ whole genome shotgun (WGS) entry which is preliminary data.</text>
</comment>
<keyword evidence="1" id="KW-0472">Membrane</keyword>
<dbReference type="OrthoDB" id="9009830at2"/>
<feature type="transmembrane region" description="Helical" evidence="1">
    <location>
        <begin position="14"/>
        <end position="34"/>
    </location>
</feature>
<evidence type="ECO:0000256" key="1">
    <source>
        <dbReference type="SAM" id="Phobius"/>
    </source>
</evidence>
<dbReference type="RefSeq" id="WP_062124548.1">
    <property type="nucleotide sequence ID" value="NZ_LRBG01000003.1"/>
</dbReference>
<dbReference type="Proteomes" id="UP000075613">
    <property type="component" value="Unassembled WGS sequence"/>
</dbReference>
<sequence length="100" mass="10573">MGEFLPDYLIREQAAVGALVAFGVLRLIGAMIAYERGWSIAVVEKCFIAAAVLYCLPQLFDLLTQMAGSHAAGAELEGKAAGCAIALFCAPILGHRLGFE</sequence>
<gene>
    <name evidence="2" type="ORF">CI15_04075</name>
</gene>
<accession>A0A149PZE7</accession>
<organism evidence="2 3">
    <name type="scientific">Paraburkholderia monticola</name>
    <dbReference type="NCBI Taxonomy" id="1399968"/>
    <lineage>
        <taxon>Bacteria</taxon>
        <taxon>Pseudomonadati</taxon>
        <taxon>Pseudomonadota</taxon>
        <taxon>Betaproteobacteria</taxon>
        <taxon>Burkholderiales</taxon>
        <taxon>Burkholderiaceae</taxon>
        <taxon>Paraburkholderia</taxon>
    </lineage>
</organism>
<keyword evidence="3" id="KW-1185">Reference proteome</keyword>
<name>A0A149PZE7_9BURK</name>
<keyword evidence="1" id="KW-1133">Transmembrane helix</keyword>
<reference evidence="2 3" key="1">
    <citation type="journal article" date="2015" name="Int. J. Syst. Evol. Microbiol.">
        <title>Burkholderia monticola sp. nov., isolated from mountain soil.</title>
        <authorList>
            <person name="Baek I."/>
            <person name="Seo B."/>
            <person name="Lee I."/>
            <person name="Yi H."/>
            <person name="Chun J."/>
        </authorList>
    </citation>
    <scope>NUCLEOTIDE SEQUENCE [LARGE SCALE GENOMIC DNA]</scope>
    <source>
        <strain evidence="2 3">JC2948</strain>
    </source>
</reference>
<keyword evidence="1" id="KW-0812">Transmembrane</keyword>
<dbReference type="EMBL" id="LRBG01000003">
    <property type="protein sequence ID" value="KXU90389.1"/>
    <property type="molecule type" value="Genomic_DNA"/>
</dbReference>